<gene>
    <name evidence="2" type="ORF">S01H4_44765</name>
</gene>
<organism evidence="2">
    <name type="scientific">marine sediment metagenome</name>
    <dbReference type="NCBI Taxonomy" id="412755"/>
    <lineage>
        <taxon>unclassified sequences</taxon>
        <taxon>metagenomes</taxon>
        <taxon>ecological metagenomes</taxon>
    </lineage>
</organism>
<comment type="caution">
    <text evidence="2">The sequence shown here is derived from an EMBL/GenBank/DDBJ whole genome shotgun (WGS) entry which is preliminary data.</text>
</comment>
<evidence type="ECO:0000256" key="1">
    <source>
        <dbReference type="SAM" id="Phobius"/>
    </source>
</evidence>
<accession>X1CL66</accession>
<proteinExistence type="predicted"/>
<keyword evidence="1" id="KW-0812">Transmembrane</keyword>
<feature type="transmembrane region" description="Helical" evidence="1">
    <location>
        <begin position="23"/>
        <end position="45"/>
    </location>
</feature>
<feature type="non-terminal residue" evidence="2">
    <location>
        <position position="1"/>
    </location>
</feature>
<evidence type="ECO:0000313" key="2">
    <source>
        <dbReference type="EMBL" id="GAG93762.1"/>
    </source>
</evidence>
<dbReference type="AlphaFoldDB" id="X1CL66"/>
<sequence>NSLGNPPLQPAHPLDNFAPRNSVPVIGMVWEYSIFGFVYIVSFVLL</sequence>
<reference evidence="2" key="1">
    <citation type="journal article" date="2014" name="Front. Microbiol.">
        <title>High frequency of phylogenetically diverse reductive dehalogenase-homologous genes in deep subseafloor sedimentary metagenomes.</title>
        <authorList>
            <person name="Kawai M."/>
            <person name="Futagami T."/>
            <person name="Toyoda A."/>
            <person name="Takaki Y."/>
            <person name="Nishi S."/>
            <person name="Hori S."/>
            <person name="Arai W."/>
            <person name="Tsubouchi T."/>
            <person name="Morono Y."/>
            <person name="Uchiyama I."/>
            <person name="Ito T."/>
            <person name="Fujiyama A."/>
            <person name="Inagaki F."/>
            <person name="Takami H."/>
        </authorList>
    </citation>
    <scope>NUCLEOTIDE SEQUENCE</scope>
    <source>
        <strain evidence="2">Expedition CK06-06</strain>
    </source>
</reference>
<keyword evidence="1" id="KW-1133">Transmembrane helix</keyword>
<dbReference type="EMBL" id="BART01024857">
    <property type="protein sequence ID" value="GAG93762.1"/>
    <property type="molecule type" value="Genomic_DNA"/>
</dbReference>
<keyword evidence="1" id="KW-0472">Membrane</keyword>
<name>X1CL66_9ZZZZ</name>
<protein>
    <submittedName>
        <fullName evidence="2">Uncharacterized protein</fullName>
    </submittedName>
</protein>